<reference evidence="1" key="1">
    <citation type="journal article" date="2015" name="Nature">
        <title>Complex archaea that bridge the gap between prokaryotes and eukaryotes.</title>
        <authorList>
            <person name="Spang A."/>
            <person name="Saw J.H."/>
            <person name="Jorgensen S.L."/>
            <person name="Zaremba-Niedzwiedzka K."/>
            <person name="Martijn J."/>
            <person name="Lind A.E."/>
            <person name="van Eijk R."/>
            <person name="Schleper C."/>
            <person name="Guy L."/>
            <person name="Ettema T.J."/>
        </authorList>
    </citation>
    <scope>NUCLEOTIDE SEQUENCE</scope>
</reference>
<organism evidence="1">
    <name type="scientific">marine sediment metagenome</name>
    <dbReference type="NCBI Taxonomy" id="412755"/>
    <lineage>
        <taxon>unclassified sequences</taxon>
        <taxon>metagenomes</taxon>
        <taxon>ecological metagenomes</taxon>
    </lineage>
</organism>
<name>A0A0F8YXR5_9ZZZZ</name>
<sequence>MSDSDSSNNIRPFPIDLHTVDILLVTKDAIEVPGLAGVMPVFINRGLAYLYLSKLPEPERFSVQKLEVVS</sequence>
<dbReference type="AlphaFoldDB" id="A0A0F8YXR5"/>
<gene>
    <name evidence="1" type="ORF">LCGC14_3040440</name>
</gene>
<evidence type="ECO:0000313" key="1">
    <source>
        <dbReference type="EMBL" id="KKK58834.1"/>
    </source>
</evidence>
<dbReference type="EMBL" id="LAZR01063778">
    <property type="protein sequence ID" value="KKK58834.1"/>
    <property type="molecule type" value="Genomic_DNA"/>
</dbReference>
<proteinExistence type="predicted"/>
<accession>A0A0F8YXR5</accession>
<comment type="caution">
    <text evidence="1">The sequence shown here is derived from an EMBL/GenBank/DDBJ whole genome shotgun (WGS) entry which is preliminary data.</text>
</comment>
<protein>
    <submittedName>
        <fullName evidence="1">Uncharacterized protein</fullName>
    </submittedName>
</protein>